<dbReference type="NCBIfam" id="TIGR01525">
    <property type="entry name" value="ATPase-IB_hvy"/>
    <property type="match status" value="1"/>
</dbReference>
<dbReference type="Gene3D" id="2.70.150.10">
    <property type="entry name" value="Calcium-transporting ATPase, cytoplasmic transduction domain A"/>
    <property type="match status" value="1"/>
</dbReference>
<keyword evidence="9 18" id="KW-0547">Nucleotide-binding</keyword>
<proteinExistence type="inferred from homology"/>
<dbReference type="PRINTS" id="PR00119">
    <property type="entry name" value="CATATPASE"/>
</dbReference>
<evidence type="ECO:0000256" key="9">
    <source>
        <dbReference type="ARBA" id="ARBA00022741"/>
    </source>
</evidence>
<gene>
    <name evidence="20" type="ORF">EJQ19_04525</name>
</gene>
<evidence type="ECO:0000313" key="20">
    <source>
        <dbReference type="EMBL" id="RTE11004.1"/>
    </source>
</evidence>
<evidence type="ECO:0000256" key="2">
    <source>
        <dbReference type="ARBA" id="ARBA00006024"/>
    </source>
</evidence>
<keyword evidence="11 18" id="KW-0067">ATP-binding</keyword>
<feature type="transmembrane region" description="Helical" evidence="18">
    <location>
        <begin position="129"/>
        <end position="151"/>
    </location>
</feature>
<dbReference type="Gene3D" id="3.40.50.1000">
    <property type="entry name" value="HAD superfamily/HAD-like"/>
    <property type="match status" value="1"/>
</dbReference>
<dbReference type="PANTHER" id="PTHR43520:SF8">
    <property type="entry name" value="P-TYPE CU(+) TRANSPORTER"/>
    <property type="match status" value="1"/>
</dbReference>
<keyword evidence="5 18" id="KW-1003">Cell membrane</keyword>
<dbReference type="GO" id="GO:0016887">
    <property type="term" value="F:ATP hydrolysis activity"/>
    <property type="evidence" value="ECO:0007669"/>
    <property type="project" value="InterPro"/>
</dbReference>
<dbReference type="Pfam" id="PF00702">
    <property type="entry name" value="Hydrolase"/>
    <property type="match status" value="1"/>
</dbReference>
<keyword evidence="16 18" id="KW-0472">Membrane</keyword>
<dbReference type="SFLD" id="SFLDS00003">
    <property type="entry name" value="Haloacid_Dehalogenase"/>
    <property type="match status" value="1"/>
</dbReference>
<dbReference type="EMBL" id="RXHU01000014">
    <property type="protein sequence ID" value="RTE11004.1"/>
    <property type="molecule type" value="Genomic_DNA"/>
</dbReference>
<keyword evidence="10" id="KW-0187">Copper transport</keyword>
<dbReference type="GO" id="GO:0005524">
    <property type="term" value="F:ATP binding"/>
    <property type="evidence" value="ECO:0007669"/>
    <property type="project" value="UniProtKB-UniRule"/>
</dbReference>
<evidence type="ECO:0000256" key="3">
    <source>
        <dbReference type="ARBA" id="ARBA00012517"/>
    </source>
</evidence>
<dbReference type="InterPro" id="IPR036412">
    <property type="entry name" value="HAD-like_sf"/>
</dbReference>
<dbReference type="GO" id="GO:0005886">
    <property type="term" value="C:plasma membrane"/>
    <property type="evidence" value="ECO:0007669"/>
    <property type="project" value="UniProtKB-SubCell"/>
</dbReference>
<accession>A0A3S0BP54</accession>
<feature type="transmembrane region" description="Helical" evidence="18">
    <location>
        <begin position="689"/>
        <end position="706"/>
    </location>
</feature>
<feature type="transmembrane region" description="Helical" evidence="18">
    <location>
        <begin position="375"/>
        <end position="398"/>
    </location>
</feature>
<dbReference type="GO" id="GO:0005507">
    <property type="term" value="F:copper ion binding"/>
    <property type="evidence" value="ECO:0007669"/>
    <property type="project" value="TreeGrafter"/>
</dbReference>
<dbReference type="Pfam" id="PF00122">
    <property type="entry name" value="E1-E2_ATPase"/>
    <property type="match status" value="1"/>
</dbReference>
<evidence type="ECO:0000256" key="5">
    <source>
        <dbReference type="ARBA" id="ARBA00022475"/>
    </source>
</evidence>
<dbReference type="Gene3D" id="3.40.1110.10">
    <property type="entry name" value="Calcium-transporting ATPase, cytoplasmic domain N"/>
    <property type="match status" value="1"/>
</dbReference>
<dbReference type="InterPro" id="IPR044492">
    <property type="entry name" value="P_typ_ATPase_HD_dom"/>
</dbReference>
<dbReference type="RefSeq" id="WP_126140004.1">
    <property type="nucleotide sequence ID" value="NZ_RXHU01000014.1"/>
</dbReference>
<dbReference type="InterPro" id="IPR023214">
    <property type="entry name" value="HAD_sf"/>
</dbReference>
<dbReference type="GO" id="GO:0043682">
    <property type="term" value="F:P-type divalent copper transporter activity"/>
    <property type="evidence" value="ECO:0007669"/>
    <property type="project" value="TreeGrafter"/>
</dbReference>
<dbReference type="Gene3D" id="3.30.70.100">
    <property type="match status" value="1"/>
</dbReference>
<evidence type="ECO:0000256" key="7">
    <source>
        <dbReference type="ARBA" id="ARBA00022692"/>
    </source>
</evidence>
<keyword evidence="14" id="KW-0186">Copper</keyword>
<keyword evidence="7 18" id="KW-0812">Transmembrane</keyword>
<feature type="transmembrane region" description="Helical" evidence="18">
    <location>
        <begin position="95"/>
        <end position="117"/>
    </location>
</feature>
<evidence type="ECO:0000256" key="11">
    <source>
        <dbReference type="ARBA" id="ARBA00022840"/>
    </source>
</evidence>
<dbReference type="InterPro" id="IPR023299">
    <property type="entry name" value="ATPase_P-typ_cyto_dom_N"/>
</dbReference>
<dbReference type="SFLD" id="SFLDG00002">
    <property type="entry name" value="C1.7:_P-type_atpase_like"/>
    <property type="match status" value="1"/>
</dbReference>
<evidence type="ECO:0000313" key="21">
    <source>
        <dbReference type="Proteomes" id="UP000276128"/>
    </source>
</evidence>
<dbReference type="InterPro" id="IPR001757">
    <property type="entry name" value="P_typ_ATPase"/>
</dbReference>
<dbReference type="InterPro" id="IPR008250">
    <property type="entry name" value="ATPase_P-typ_transduc_dom_A_sf"/>
</dbReference>
<keyword evidence="15" id="KW-0406">Ion transport</keyword>
<feature type="transmembrane region" description="Helical" evidence="18">
    <location>
        <begin position="712"/>
        <end position="730"/>
    </location>
</feature>
<reference evidence="20 21" key="1">
    <citation type="submission" date="2018-12" db="EMBL/GenBank/DDBJ databases">
        <title>Bacillus ochoae sp. nov., Paenibacillus whitsoniae sp. nov., Paenibacillus spiritus sp. nov. Isolated from the Mars Exploration Rover during spacecraft assembly.</title>
        <authorList>
            <person name="Seuylemezian A."/>
            <person name="Vaishampayan P."/>
        </authorList>
    </citation>
    <scope>NUCLEOTIDE SEQUENCE [LARGE SCALE GENOMIC DNA]</scope>
    <source>
        <strain evidence="20 21">MER 54</strain>
    </source>
</reference>
<evidence type="ECO:0000256" key="1">
    <source>
        <dbReference type="ARBA" id="ARBA00004651"/>
    </source>
</evidence>
<evidence type="ECO:0000256" key="13">
    <source>
        <dbReference type="ARBA" id="ARBA00022989"/>
    </source>
</evidence>
<comment type="caution">
    <text evidence="20">The sequence shown here is derived from an EMBL/GenBank/DDBJ whole genome shotgun (WGS) entry which is preliminary data.</text>
</comment>
<sequence>MRTTVKEQVVLDIGGMTCAACSNRIEKVLSRFPGVTQVRINLALETAYVSYTIEEVTTTDIIHKVEALGYTAVIQERGTLRKLQSQNLARQKKEVFLSVLLCLPLLWAMMAHFTFTAFVPVPSLLLNPWIQFLLATPIQFYYGMAFYKGAYYAMRNRSPNMDVLVILGTTTAYIYSVYLSILWSQSSGAGDMNMTYFETSAFLITFIKLGKWLEALTKGRTGNALEKLANLQVKTATVLRNGVEIQIPIEAIHMDDVIRLKPGERVPIDGEVLSGSTYVDQSMMTGESKAVYKAQGDLLFGATLNKTGSVTYRVNKKLEDTALHQIIQLVSKAQSTKPPIQRVADVISEFFVGIVIIIAFAAFIIWYIWLTSQDFGIAMQVAVSVLVIACPCALGLATPTSIMAGSGRAAELGILFKRSEQLERLHKADTVVFDKTGTLTRGKPVLTDMIVFAGEETLFLQIVASAETLSEHPIAAAILEAARERDITLLEVTDFTTVPGCGIQAKIGGNIVMIGNGHWLKTNKVDVVLGLGHVSDLEETGKSVIFAAINGTLTGLLAVTDQVRDSAVQAVRALNAMGKEVIMLTGDGEEAARVIAKKAGIQHVIAGVLPDGKAQVIRELKKSHKRLLMVGDGINDAPALATANYSMALSNGTDIAMEAADITIIHDNLMRIPQAIQISQMTIKNIKQNLAGSLIYNAIGIPIAMAGMLMPYLAGAAMALSSVTVILNALRLQKMNLPRDRTQGGESI</sequence>
<evidence type="ECO:0000256" key="10">
    <source>
        <dbReference type="ARBA" id="ARBA00022796"/>
    </source>
</evidence>
<dbReference type="SUPFAM" id="SSF81653">
    <property type="entry name" value="Calcium ATPase, transduction domain A"/>
    <property type="match status" value="1"/>
</dbReference>
<dbReference type="InterPro" id="IPR017969">
    <property type="entry name" value="Heavy-metal-associated_CS"/>
</dbReference>
<keyword evidence="4" id="KW-0813">Transport</keyword>
<dbReference type="SUPFAM" id="SSF55008">
    <property type="entry name" value="HMA, heavy metal-associated domain"/>
    <property type="match status" value="1"/>
</dbReference>
<dbReference type="OrthoDB" id="2490525at2"/>
<evidence type="ECO:0000256" key="18">
    <source>
        <dbReference type="RuleBase" id="RU362081"/>
    </source>
</evidence>
<dbReference type="InterPro" id="IPR018303">
    <property type="entry name" value="ATPase_P-typ_P_site"/>
</dbReference>
<name>A0A3S0BP54_9BACL</name>
<feature type="domain" description="HMA" evidence="19">
    <location>
        <begin position="7"/>
        <end position="73"/>
    </location>
</feature>
<protein>
    <recommendedName>
        <fullName evidence="3">P-type Cu(+) transporter</fullName>
        <ecNumber evidence="3">7.2.2.8</ecNumber>
    </recommendedName>
</protein>
<evidence type="ECO:0000256" key="6">
    <source>
        <dbReference type="ARBA" id="ARBA00022553"/>
    </source>
</evidence>
<comment type="similarity">
    <text evidence="2 18">Belongs to the cation transport ATPase (P-type) (TC 3.A.3) family. Type IB subfamily.</text>
</comment>
<dbReference type="GO" id="GO:0055070">
    <property type="term" value="P:copper ion homeostasis"/>
    <property type="evidence" value="ECO:0007669"/>
    <property type="project" value="TreeGrafter"/>
</dbReference>
<comment type="catalytic activity">
    <reaction evidence="17">
        <text>Cu(+)(in) + ATP + H2O = Cu(+)(out) + ADP + phosphate + H(+)</text>
        <dbReference type="Rhea" id="RHEA:25792"/>
        <dbReference type="ChEBI" id="CHEBI:15377"/>
        <dbReference type="ChEBI" id="CHEBI:15378"/>
        <dbReference type="ChEBI" id="CHEBI:30616"/>
        <dbReference type="ChEBI" id="CHEBI:43474"/>
        <dbReference type="ChEBI" id="CHEBI:49552"/>
        <dbReference type="ChEBI" id="CHEBI:456216"/>
        <dbReference type="EC" id="7.2.2.8"/>
    </reaction>
</comment>
<evidence type="ECO:0000256" key="16">
    <source>
        <dbReference type="ARBA" id="ARBA00023136"/>
    </source>
</evidence>
<dbReference type="PROSITE" id="PS01047">
    <property type="entry name" value="HMA_1"/>
    <property type="match status" value="1"/>
</dbReference>
<dbReference type="NCBIfam" id="TIGR01494">
    <property type="entry name" value="ATPase_P-type"/>
    <property type="match status" value="1"/>
</dbReference>
<dbReference type="PANTHER" id="PTHR43520">
    <property type="entry name" value="ATP7, ISOFORM B"/>
    <property type="match status" value="1"/>
</dbReference>
<feature type="transmembrane region" description="Helical" evidence="18">
    <location>
        <begin position="350"/>
        <end position="369"/>
    </location>
</feature>
<evidence type="ECO:0000256" key="17">
    <source>
        <dbReference type="ARBA" id="ARBA00049289"/>
    </source>
</evidence>
<evidence type="ECO:0000256" key="4">
    <source>
        <dbReference type="ARBA" id="ARBA00022448"/>
    </source>
</evidence>
<evidence type="ECO:0000256" key="8">
    <source>
        <dbReference type="ARBA" id="ARBA00022723"/>
    </source>
</evidence>
<keyword evidence="8 18" id="KW-0479">Metal-binding</keyword>
<feature type="transmembrane region" description="Helical" evidence="18">
    <location>
        <begin position="195"/>
        <end position="213"/>
    </location>
</feature>
<dbReference type="Pfam" id="PF00403">
    <property type="entry name" value="HMA"/>
    <property type="match status" value="1"/>
</dbReference>
<dbReference type="EC" id="7.2.2.8" evidence="3"/>
<dbReference type="AlphaFoldDB" id="A0A3S0BP54"/>
<comment type="subcellular location">
    <subcellularLocation>
        <location evidence="1">Cell membrane</location>
        <topology evidence="1">Multi-pass membrane protein</topology>
    </subcellularLocation>
</comment>
<dbReference type="SFLD" id="SFLDF00027">
    <property type="entry name" value="p-type_atpase"/>
    <property type="match status" value="1"/>
</dbReference>
<dbReference type="InterPro" id="IPR059000">
    <property type="entry name" value="ATPase_P-type_domA"/>
</dbReference>
<evidence type="ECO:0000256" key="14">
    <source>
        <dbReference type="ARBA" id="ARBA00023008"/>
    </source>
</evidence>
<feature type="transmembrane region" description="Helical" evidence="18">
    <location>
        <begin position="163"/>
        <end position="183"/>
    </location>
</feature>
<dbReference type="CDD" id="cd00371">
    <property type="entry name" value="HMA"/>
    <property type="match status" value="1"/>
</dbReference>
<dbReference type="SUPFAM" id="SSF81665">
    <property type="entry name" value="Calcium ATPase, transmembrane domain M"/>
    <property type="match status" value="1"/>
</dbReference>
<dbReference type="SUPFAM" id="SSF56784">
    <property type="entry name" value="HAD-like"/>
    <property type="match status" value="1"/>
</dbReference>
<dbReference type="InterPro" id="IPR027256">
    <property type="entry name" value="P-typ_ATPase_IB"/>
</dbReference>
<keyword evidence="21" id="KW-1185">Reference proteome</keyword>
<keyword evidence="6" id="KW-0597">Phosphoprotein</keyword>
<dbReference type="FunFam" id="3.30.70.100:FF:000005">
    <property type="entry name" value="Copper-exporting P-type ATPase A"/>
    <property type="match status" value="1"/>
</dbReference>
<dbReference type="GO" id="GO:0140581">
    <property type="term" value="F:P-type monovalent copper transporter activity"/>
    <property type="evidence" value="ECO:0007669"/>
    <property type="project" value="UniProtKB-EC"/>
</dbReference>
<dbReference type="InterPro" id="IPR006121">
    <property type="entry name" value="HMA_dom"/>
</dbReference>
<keyword evidence="12" id="KW-1278">Translocase</keyword>
<organism evidence="20 21">
    <name type="scientific">Paenibacillus whitsoniae</name>
    <dbReference type="NCBI Taxonomy" id="2496558"/>
    <lineage>
        <taxon>Bacteria</taxon>
        <taxon>Bacillati</taxon>
        <taxon>Bacillota</taxon>
        <taxon>Bacilli</taxon>
        <taxon>Bacillales</taxon>
        <taxon>Paenibacillaceae</taxon>
        <taxon>Paenibacillus</taxon>
    </lineage>
</organism>
<evidence type="ECO:0000259" key="19">
    <source>
        <dbReference type="PROSITE" id="PS50846"/>
    </source>
</evidence>
<dbReference type="PRINTS" id="PR00943">
    <property type="entry name" value="CUATPASE"/>
</dbReference>
<evidence type="ECO:0000256" key="15">
    <source>
        <dbReference type="ARBA" id="ARBA00023065"/>
    </source>
</evidence>
<dbReference type="InterPro" id="IPR036163">
    <property type="entry name" value="HMA_dom_sf"/>
</dbReference>
<dbReference type="PROSITE" id="PS50846">
    <property type="entry name" value="HMA_2"/>
    <property type="match status" value="1"/>
</dbReference>
<evidence type="ECO:0000256" key="12">
    <source>
        <dbReference type="ARBA" id="ARBA00022967"/>
    </source>
</evidence>
<dbReference type="InterPro" id="IPR023298">
    <property type="entry name" value="ATPase_P-typ_TM_dom_sf"/>
</dbReference>
<dbReference type="NCBIfam" id="TIGR01511">
    <property type="entry name" value="ATPase-IB1_Cu"/>
    <property type="match status" value="1"/>
</dbReference>
<dbReference type="Proteomes" id="UP000276128">
    <property type="component" value="Unassembled WGS sequence"/>
</dbReference>
<dbReference type="FunFam" id="2.70.150.10:FF:000020">
    <property type="entry name" value="Copper-exporting P-type ATPase A"/>
    <property type="match status" value="1"/>
</dbReference>
<dbReference type="PROSITE" id="PS00154">
    <property type="entry name" value="ATPASE_E1_E2"/>
    <property type="match status" value="1"/>
</dbReference>
<keyword evidence="13 18" id="KW-1133">Transmembrane helix</keyword>
<dbReference type="CDD" id="cd02094">
    <property type="entry name" value="P-type_ATPase_Cu-like"/>
    <property type="match status" value="1"/>
</dbReference>